<dbReference type="Proteomes" id="UP000275846">
    <property type="component" value="Unassembled WGS sequence"/>
</dbReference>
<evidence type="ECO:0000256" key="2">
    <source>
        <dbReference type="ARBA" id="ARBA00022525"/>
    </source>
</evidence>
<protein>
    <submittedName>
        <fullName evidence="10">UPF0506 domain-containing protein</fullName>
    </submittedName>
</protein>
<keyword evidence="9" id="KW-1185">Reference proteome</keyword>
<comment type="subcellular location">
    <subcellularLocation>
        <location evidence="1">Secreted</location>
    </subcellularLocation>
</comment>
<keyword evidence="4" id="KW-0960">Knottin</keyword>
<evidence type="ECO:0000313" key="9">
    <source>
        <dbReference type="Proteomes" id="UP000275846"/>
    </source>
</evidence>
<evidence type="ECO:0000256" key="1">
    <source>
        <dbReference type="ARBA" id="ARBA00004613"/>
    </source>
</evidence>
<dbReference type="AlphaFoldDB" id="A0A183TB17"/>
<proteinExistence type="predicted"/>
<feature type="domain" description="UPF0506" evidence="7">
    <location>
        <begin position="25"/>
        <end position="82"/>
    </location>
</feature>
<evidence type="ECO:0000256" key="4">
    <source>
        <dbReference type="ARBA" id="ARBA00022854"/>
    </source>
</evidence>
<feature type="chain" id="PRO_5043141483" evidence="6">
    <location>
        <begin position="22"/>
        <end position="94"/>
    </location>
</feature>
<gene>
    <name evidence="8" type="ORF">SSLN_LOCUS13665</name>
</gene>
<evidence type="ECO:0000313" key="10">
    <source>
        <dbReference type="WBParaSite" id="SSLN_0001418001-mRNA-1"/>
    </source>
</evidence>
<dbReference type="EMBL" id="UYSU01038266">
    <property type="protein sequence ID" value="VDM00051.1"/>
    <property type="molecule type" value="Genomic_DNA"/>
</dbReference>
<evidence type="ECO:0000256" key="6">
    <source>
        <dbReference type="SAM" id="SignalP"/>
    </source>
</evidence>
<dbReference type="WBParaSite" id="SSLN_0001418001-mRNA-1">
    <property type="protein sequence ID" value="SSLN_0001418001-mRNA-1"/>
    <property type="gene ID" value="SSLN_0001418001"/>
</dbReference>
<evidence type="ECO:0000259" key="7">
    <source>
        <dbReference type="Pfam" id="PF11703"/>
    </source>
</evidence>
<evidence type="ECO:0000256" key="5">
    <source>
        <dbReference type="ARBA" id="ARBA00023157"/>
    </source>
</evidence>
<dbReference type="InterPro" id="IPR021712">
    <property type="entry name" value="UPF0506"/>
</dbReference>
<keyword evidence="3 6" id="KW-0732">Signal</keyword>
<feature type="signal peptide" evidence="6">
    <location>
        <begin position="1"/>
        <end position="21"/>
    </location>
</feature>
<keyword evidence="2" id="KW-0964">Secreted</keyword>
<dbReference type="Pfam" id="PF11703">
    <property type="entry name" value="UPF0506"/>
    <property type="match status" value="1"/>
</dbReference>
<dbReference type="OrthoDB" id="5021976at2759"/>
<evidence type="ECO:0000256" key="3">
    <source>
        <dbReference type="ARBA" id="ARBA00022729"/>
    </source>
</evidence>
<dbReference type="GO" id="GO:0005576">
    <property type="term" value="C:extracellular region"/>
    <property type="evidence" value="ECO:0007669"/>
    <property type="project" value="UniProtKB-SubCell"/>
</dbReference>
<accession>A0A183TB17</accession>
<organism evidence="10">
    <name type="scientific">Schistocephalus solidus</name>
    <name type="common">Tapeworm</name>
    <dbReference type="NCBI Taxonomy" id="70667"/>
    <lineage>
        <taxon>Eukaryota</taxon>
        <taxon>Metazoa</taxon>
        <taxon>Spiralia</taxon>
        <taxon>Lophotrochozoa</taxon>
        <taxon>Platyhelminthes</taxon>
        <taxon>Cestoda</taxon>
        <taxon>Eucestoda</taxon>
        <taxon>Diphyllobothriidea</taxon>
        <taxon>Diphyllobothriidae</taxon>
        <taxon>Schistocephalus</taxon>
    </lineage>
</organism>
<keyword evidence="5" id="KW-1015">Disulfide bond</keyword>
<name>A0A183TB17_SCHSO</name>
<sequence length="94" mass="10290">MRKSLVLPKLIRVDLLPCLLSADSCMMEGQTCSKTIFQRCCGTLLCDLKTFGDGKCVKCLDEGRRCGKDADCCSGRCTWLKCAAKENTTTTVAK</sequence>
<evidence type="ECO:0000313" key="8">
    <source>
        <dbReference type="EMBL" id="VDM00051.1"/>
    </source>
</evidence>
<reference evidence="10" key="1">
    <citation type="submission" date="2016-06" db="UniProtKB">
        <authorList>
            <consortium name="WormBaseParasite"/>
        </authorList>
    </citation>
    <scope>IDENTIFICATION</scope>
</reference>
<reference evidence="8 9" key="2">
    <citation type="submission" date="2018-11" db="EMBL/GenBank/DDBJ databases">
        <authorList>
            <consortium name="Pathogen Informatics"/>
        </authorList>
    </citation>
    <scope>NUCLEOTIDE SEQUENCE [LARGE SCALE GENOMIC DNA]</scope>
    <source>
        <strain evidence="8 9">NST_G2</strain>
    </source>
</reference>